<feature type="disulfide bond" evidence="4">
    <location>
        <begin position="54"/>
        <end position="99"/>
    </location>
</feature>
<evidence type="ECO:0000256" key="3">
    <source>
        <dbReference type="ARBA" id="ARBA00023157"/>
    </source>
</evidence>
<dbReference type="OrthoDB" id="10056056at2759"/>
<dbReference type="SUPFAM" id="SSF49606">
    <property type="entry name" value="Neurophysin II"/>
    <property type="match status" value="1"/>
</dbReference>
<feature type="disulfide bond" evidence="4">
    <location>
        <begin position="28"/>
        <end position="33"/>
    </location>
</feature>
<comment type="similarity">
    <text evidence="1">Belongs to the vasopressin/oxytocin family.</text>
</comment>
<proteinExistence type="inferred from homology"/>
<name>A0A9N9MT25_9CUCU</name>
<organism evidence="6 7">
    <name type="scientific">Ceutorhynchus assimilis</name>
    <name type="common">cabbage seed weevil</name>
    <dbReference type="NCBI Taxonomy" id="467358"/>
    <lineage>
        <taxon>Eukaryota</taxon>
        <taxon>Metazoa</taxon>
        <taxon>Ecdysozoa</taxon>
        <taxon>Arthropoda</taxon>
        <taxon>Hexapoda</taxon>
        <taxon>Insecta</taxon>
        <taxon>Pterygota</taxon>
        <taxon>Neoptera</taxon>
        <taxon>Endopterygota</taxon>
        <taxon>Coleoptera</taxon>
        <taxon>Polyphaga</taxon>
        <taxon>Cucujiformia</taxon>
        <taxon>Curculionidae</taxon>
        <taxon>Ceutorhynchinae</taxon>
        <taxon>Ceutorhynchus</taxon>
    </lineage>
</organism>
<feature type="disulfide bond" evidence="4">
    <location>
        <begin position="57"/>
        <end position="71"/>
    </location>
</feature>
<dbReference type="InterPro" id="IPR036387">
    <property type="entry name" value="Neurhyp_horm_dom_sf"/>
</dbReference>
<keyword evidence="2 5" id="KW-0732">Signal</keyword>
<dbReference type="GO" id="GO:0005615">
    <property type="term" value="C:extracellular space"/>
    <property type="evidence" value="ECO:0007669"/>
    <property type="project" value="TreeGrafter"/>
</dbReference>
<dbReference type="PRINTS" id="PR00831">
    <property type="entry name" value="NEUROPHYSIN"/>
</dbReference>
<evidence type="ECO:0000256" key="2">
    <source>
        <dbReference type="ARBA" id="ARBA00022729"/>
    </source>
</evidence>
<dbReference type="GO" id="GO:0030141">
    <property type="term" value="C:secretory granule"/>
    <property type="evidence" value="ECO:0007669"/>
    <property type="project" value="TreeGrafter"/>
</dbReference>
<dbReference type="PIRSF" id="PIRSF001815">
    <property type="entry name" value="Nonapeptide_hormone_precursor"/>
    <property type="match status" value="1"/>
</dbReference>
<dbReference type="PANTHER" id="PTHR11681">
    <property type="entry name" value="NEUROPHYSIN"/>
    <property type="match status" value="1"/>
</dbReference>
<evidence type="ECO:0000313" key="7">
    <source>
        <dbReference type="Proteomes" id="UP001152799"/>
    </source>
</evidence>
<feature type="disulfide bond" evidence="4">
    <location>
        <begin position="65"/>
        <end position="87"/>
    </location>
</feature>
<feature type="signal peptide" evidence="5">
    <location>
        <begin position="1"/>
        <end position="27"/>
    </location>
</feature>
<keyword evidence="7" id="KW-1185">Reference proteome</keyword>
<dbReference type="Gene3D" id="2.60.9.10">
    <property type="entry name" value="Neurohypophysial hormone domain"/>
    <property type="match status" value="1"/>
</dbReference>
<sequence>MKPQQNKPNIFVTVLFFVILSDILVSGCLITNCPRGGKRSGGKYGIALNNIKQCIPCGPGETGQCFGPSICCGPFGCLMGTPETIRCQRDGAFHTREPCVAGSANCRKNTGRCAVEGICCSQDSCHADKQCLLDDKKSVTENLSAVELFNFLGYQNDVGLDE</sequence>
<dbReference type="Pfam" id="PF00220">
    <property type="entry name" value="Hormone_4"/>
    <property type="match status" value="1"/>
</dbReference>
<evidence type="ECO:0000256" key="1">
    <source>
        <dbReference type="ARBA" id="ARBA00007369"/>
    </source>
</evidence>
<dbReference type="SMART" id="SM00003">
    <property type="entry name" value="NH"/>
    <property type="match status" value="1"/>
</dbReference>
<dbReference type="Pfam" id="PF00184">
    <property type="entry name" value="Hormone_5"/>
    <property type="match status" value="1"/>
</dbReference>
<reference evidence="6" key="1">
    <citation type="submission" date="2022-01" db="EMBL/GenBank/DDBJ databases">
        <authorList>
            <person name="King R."/>
        </authorList>
    </citation>
    <scope>NUCLEOTIDE SEQUENCE</scope>
</reference>
<feature type="disulfide bond" evidence="4">
    <location>
        <begin position="113"/>
        <end position="131"/>
    </location>
</feature>
<feature type="chain" id="PRO_5040245870" evidence="5">
    <location>
        <begin position="28"/>
        <end position="162"/>
    </location>
</feature>
<dbReference type="AlphaFoldDB" id="A0A9N9MT25"/>
<evidence type="ECO:0000256" key="5">
    <source>
        <dbReference type="SAM" id="SignalP"/>
    </source>
</evidence>
<evidence type="ECO:0000313" key="6">
    <source>
        <dbReference type="EMBL" id="CAG9769362.1"/>
    </source>
</evidence>
<evidence type="ECO:0000256" key="4">
    <source>
        <dbReference type="PIRSR" id="PIRSR001815-50"/>
    </source>
</evidence>
<dbReference type="EMBL" id="OU892281">
    <property type="protein sequence ID" value="CAG9769362.1"/>
    <property type="molecule type" value="Genomic_DNA"/>
</dbReference>
<dbReference type="FunFam" id="2.60.9.10:FF:000001">
    <property type="entry name" value="oxytocin-neurophysin 1"/>
    <property type="match status" value="1"/>
</dbReference>
<dbReference type="PANTHER" id="PTHR11681:SF5">
    <property type="entry name" value="ISOTOCIN"/>
    <property type="match status" value="1"/>
</dbReference>
<dbReference type="InterPro" id="IPR022423">
    <property type="entry name" value="Neurohypophysial_hormone_CS"/>
</dbReference>
<feature type="disulfide bond" evidence="4">
    <location>
        <begin position="120"/>
        <end position="125"/>
    </location>
</feature>
<protein>
    <submittedName>
        <fullName evidence="6">Uncharacterized protein</fullName>
    </submittedName>
</protein>
<dbReference type="InterPro" id="IPR000981">
    <property type="entry name" value="Neurhyp_horm"/>
</dbReference>
<keyword evidence="3 4" id="KW-1015">Disulfide bond</keyword>
<dbReference type="GO" id="GO:0005185">
    <property type="term" value="F:neurohypophyseal hormone activity"/>
    <property type="evidence" value="ECO:0007669"/>
    <property type="project" value="InterPro"/>
</dbReference>
<gene>
    <name evidence="6" type="ORF">CEUTPL_LOCUS9874</name>
</gene>
<dbReference type="Proteomes" id="UP001152799">
    <property type="component" value="Chromosome 5"/>
</dbReference>
<feature type="disulfide bond" evidence="4">
    <location>
        <begin position="72"/>
        <end position="77"/>
    </location>
</feature>
<dbReference type="PROSITE" id="PS00264">
    <property type="entry name" value="NEUROHYPOPHYS_HORM"/>
    <property type="match status" value="1"/>
</dbReference>
<feature type="disulfide bond" evidence="4">
    <location>
        <begin position="106"/>
        <end position="119"/>
    </location>
</feature>
<accession>A0A9N9MT25</accession>